<dbReference type="GO" id="GO:0009451">
    <property type="term" value="P:RNA modification"/>
    <property type="evidence" value="ECO:0007669"/>
    <property type="project" value="InterPro"/>
</dbReference>
<evidence type="ECO:0000313" key="4">
    <source>
        <dbReference type="Proteomes" id="UP000825729"/>
    </source>
</evidence>
<evidence type="ECO:0000313" key="3">
    <source>
        <dbReference type="EMBL" id="KAG9457756.1"/>
    </source>
</evidence>
<proteinExistence type="predicted"/>
<dbReference type="InterPro" id="IPR046848">
    <property type="entry name" value="E_motif"/>
</dbReference>
<feature type="repeat" description="PPR" evidence="2">
    <location>
        <begin position="296"/>
        <end position="330"/>
    </location>
</feature>
<dbReference type="Pfam" id="PF20431">
    <property type="entry name" value="E_motif"/>
    <property type="match status" value="1"/>
</dbReference>
<dbReference type="Pfam" id="PF01535">
    <property type="entry name" value="PPR"/>
    <property type="match status" value="3"/>
</dbReference>
<dbReference type="InterPro" id="IPR046960">
    <property type="entry name" value="PPR_At4g14850-like_plant"/>
</dbReference>
<evidence type="ECO:0008006" key="5">
    <source>
        <dbReference type="Google" id="ProtNLM"/>
    </source>
</evidence>
<dbReference type="FunFam" id="1.25.40.10:FF:000381">
    <property type="entry name" value="Pentatricopeptide repeat-containing protein"/>
    <property type="match status" value="1"/>
</dbReference>
<dbReference type="PANTHER" id="PTHR47926:SF448">
    <property type="entry name" value="PENTACOTRIPEPTIDE-REPEAT REGION OF PRORP DOMAIN-CONTAINING PROTEIN"/>
    <property type="match status" value="1"/>
</dbReference>
<dbReference type="FunFam" id="1.25.40.10:FF:000353">
    <property type="entry name" value="Pentatricopeptide repeat-containing protein At4g39530"/>
    <property type="match status" value="1"/>
</dbReference>
<dbReference type="PANTHER" id="PTHR47926">
    <property type="entry name" value="PENTATRICOPEPTIDE REPEAT-CONTAINING PROTEIN"/>
    <property type="match status" value="1"/>
</dbReference>
<dbReference type="NCBIfam" id="TIGR00756">
    <property type="entry name" value="PPR"/>
    <property type="match status" value="4"/>
</dbReference>
<dbReference type="Pfam" id="PF13041">
    <property type="entry name" value="PPR_2"/>
    <property type="match status" value="2"/>
</dbReference>
<name>A0AAV7FD55_ARIFI</name>
<dbReference type="InterPro" id="IPR011990">
    <property type="entry name" value="TPR-like_helical_dom_sf"/>
</dbReference>
<dbReference type="AlphaFoldDB" id="A0AAV7FD55"/>
<dbReference type="EMBL" id="JAINDJ010000002">
    <property type="protein sequence ID" value="KAG9457756.1"/>
    <property type="molecule type" value="Genomic_DNA"/>
</dbReference>
<dbReference type="Proteomes" id="UP000825729">
    <property type="component" value="Unassembled WGS sequence"/>
</dbReference>
<gene>
    <name evidence="3" type="ORF">H6P81_002264</name>
</gene>
<organism evidence="3 4">
    <name type="scientific">Aristolochia fimbriata</name>
    <name type="common">White veined hardy Dutchman's pipe vine</name>
    <dbReference type="NCBI Taxonomy" id="158543"/>
    <lineage>
        <taxon>Eukaryota</taxon>
        <taxon>Viridiplantae</taxon>
        <taxon>Streptophyta</taxon>
        <taxon>Embryophyta</taxon>
        <taxon>Tracheophyta</taxon>
        <taxon>Spermatophyta</taxon>
        <taxon>Magnoliopsida</taxon>
        <taxon>Magnoliidae</taxon>
        <taxon>Piperales</taxon>
        <taxon>Aristolochiaceae</taxon>
        <taxon>Aristolochia</taxon>
    </lineage>
</organism>
<dbReference type="FunFam" id="1.25.40.10:FF:000090">
    <property type="entry name" value="Pentatricopeptide repeat-containing protein, chloroplastic"/>
    <property type="match status" value="1"/>
</dbReference>
<keyword evidence="1" id="KW-0677">Repeat</keyword>
<dbReference type="PROSITE" id="PS51375">
    <property type="entry name" value="PPR"/>
    <property type="match status" value="4"/>
</dbReference>
<feature type="repeat" description="PPR" evidence="2">
    <location>
        <begin position="1"/>
        <end position="28"/>
    </location>
</feature>
<reference evidence="3 4" key="1">
    <citation type="submission" date="2021-07" db="EMBL/GenBank/DDBJ databases">
        <title>The Aristolochia fimbriata genome: insights into angiosperm evolution, floral development and chemical biosynthesis.</title>
        <authorList>
            <person name="Jiao Y."/>
        </authorList>
    </citation>
    <scope>NUCLEOTIDE SEQUENCE [LARGE SCALE GENOMIC DNA]</scope>
    <source>
        <strain evidence="3">IBCAS-2021</strain>
        <tissue evidence="3">Leaf</tissue>
    </source>
</reference>
<evidence type="ECO:0000256" key="1">
    <source>
        <dbReference type="ARBA" id="ARBA00022737"/>
    </source>
</evidence>
<sequence>MVSGYTSNGRHDLAWVEFCEMKREGVEPNAYTISNVLKACKAMEWRSRGAGVHGLAIKSGFDGSMYVENALVDLYATCRGSLNDACSIFERMKVKTAVSWTTMIAGYTRQGEGYTGIQAFRQMLQDTELNPFNCSIAIKACASVGSAFLGKQIHAATTTSGLDSNLIVANSLVDMYCRSMSLSEAKQYFDRMHKRDLVTWNTIIAGFGKYSFHESLHLFSKMPLHDMKPNCFTFTSIAASCGDMAILHCGQQVHAGIIRRGFCSNLPLGNALIDMYAKCGSIVDSCRVFSAMDQRDLLSWTSMLVGFGNHGFGREAIDLFNDMLRQGFQPDQVAFLSVLSACSHAGLVDEGLKYFRSMGDYGISLNLDICGCVVDLLGRGGRIKEAYELIQGMPFEPDVSVWGALLGACKAHGVKDLGVLAANKIFNLRPKGAETYIILSNIYAADGKWDEFAETRRMLRGMGSKKDAGRSWIEVRNQVYSFVVGERIGPHMELVYEELARLLEHLRDTGYVPDLKCVGNSEEGTS</sequence>
<accession>A0AAV7FD55</accession>
<keyword evidence="4" id="KW-1185">Reference proteome</keyword>
<dbReference type="InterPro" id="IPR002885">
    <property type="entry name" value="PPR_rpt"/>
</dbReference>
<comment type="caution">
    <text evidence="3">The sequence shown here is derived from an EMBL/GenBank/DDBJ whole genome shotgun (WGS) entry which is preliminary data.</text>
</comment>
<feature type="repeat" description="PPR" evidence="2">
    <location>
        <begin position="331"/>
        <end position="365"/>
    </location>
</feature>
<feature type="repeat" description="PPR" evidence="2">
    <location>
        <begin position="165"/>
        <end position="199"/>
    </location>
</feature>
<dbReference type="GO" id="GO:0003723">
    <property type="term" value="F:RNA binding"/>
    <property type="evidence" value="ECO:0007669"/>
    <property type="project" value="InterPro"/>
</dbReference>
<protein>
    <recommendedName>
        <fullName evidence="5">Pentatricopeptide repeat-containing protein</fullName>
    </recommendedName>
</protein>
<evidence type="ECO:0000256" key="2">
    <source>
        <dbReference type="PROSITE-ProRule" id="PRU00708"/>
    </source>
</evidence>
<dbReference type="Gene3D" id="1.25.40.10">
    <property type="entry name" value="Tetratricopeptide repeat domain"/>
    <property type="match status" value="3"/>
</dbReference>